<organism evidence="2">
    <name type="scientific">Pseudomonas phage Touem01</name>
    <dbReference type="NCBI Taxonomy" id="3138548"/>
    <lineage>
        <taxon>Viruses</taxon>
    </lineage>
</organism>
<evidence type="ECO:0000259" key="1">
    <source>
        <dbReference type="Pfam" id="PF01541"/>
    </source>
</evidence>
<dbReference type="InterPro" id="IPR035901">
    <property type="entry name" value="GIY-YIG_endonuc_sf"/>
</dbReference>
<dbReference type="Gene3D" id="3.40.1440.10">
    <property type="entry name" value="GIY-YIG endonuclease"/>
    <property type="match status" value="1"/>
</dbReference>
<dbReference type="EMBL" id="PP179325">
    <property type="protein sequence ID" value="XAI70639.1"/>
    <property type="molecule type" value="Genomic_DNA"/>
</dbReference>
<sequence length="250" mass="28715">MIKFYYQIKGRRPATDAYGTEGWAWPPVFSGMVEAEDRKSARASVEELYERKFPMSVKLKDIAAHDYLLHIEAVDDRNTYMLKRFEPTTCKECGTVFRLIDKYNDPHTETKSHDYCKESCQAAAKFRDVQEFRLVNEGRSPAVIYQVRQKSTGMSYVGQTTQPFTLRWWQHLSNPSGCKFHAALTSTDITDWEFSVLEVIDYPADCSDRAGYISRRERHWIDLLSAVDAGFNTVRPATAAMIAEIQAVLL</sequence>
<feature type="domain" description="GIY-YIG" evidence="1">
    <location>
        <begin position="143"/>
        <end position="226"/>
    </location>
</feature>
<dbReference type="SUPFAM" id="SSF82771">
    <property type="entry name" value="GIY-YIG endonuclease"/>
    <property type="match status" value="1"/>
</dbReference>
<name>A0AAU6W377_9VIRU</name>
<dbReference type="InterPro" id="IPR000305">
    <property type="entry name" value="GIY-YIG_endonuc"/>
</dbReference>
<dbReference type="Pfam" id="PF01541">
    <property type="entry name" value="GIY-YIG"/>
    <property type="match status" value="1"/>
</dbReference>
<reference evidence="2" key="1">
    <citation type="journal article" date="2024" name="J. Gen. Virol.">
        <title>Novel phages of Pseudomonas syringae unveil numerous potential auxiliary metabolic genes.</title>
        <authorList>
            <person name="Feltin C."/>
            <person name="Garneau J.R."/>
            <person name="Morris C.E."/>
            <person name="Berard A."/>
            <person name="Torres-Barcelo C."/>
        </authorList>
    </citation>
    <scope>NUCLEOTIDE SEQUENCE</scope>
</reference>
<evidence type="ECO:0000313" key="2">
    <source>
        <dbReference type="EMBL" id="XAI70639.1"/>
    </source>
</evidence>
<proteinExistence type="predicted"/>
<accession>A0AAU6W377</accession>
<protein>
    <recommendedName>
        <fullName evidence="1">GIY-YIG domain-containing protein</fullName>
    </recommendedName>
</protein>
<gene>
    <name evidence="2" type="ORF">Touem01_00110</name>
</gene>